<dbReference type="Gene3D" id="3.80.10.10">
    <property type="entry name" value="Ribonuclease Inhibitor"/>
    <property type="match status" value="1"/>
</dbReference>
<evidence type="ECO:0000256" key="1">
    <source>
        <dbReference type="ARBA" id="ARBA00022741"/>
    </source>
</evidence>
<proteinExistence type="predicted"/>
<evidence type="ECO:0000259" key="5">
    <source>
        <dbReference type="PROSITE" id="PS50011"/>
    </source>
</evidence>
<comment type="caution">
    <text evidence="6">The sequence shown here is derived from an EMBL/GenBank/DDBJ whole genome shotgun (WGS) entry which is preliminary data.</text>
</comment>
<dbReference type="InterPro" id="IPR000719">
    <property type="entry name" value="Prot_kinase_dom"/>
</dbReference>
<dbReference type="Gene3D" id="1.10.510.10">
    <property type="entry name" value="Transferase(Phosphotransferase) domain 1"/>
    <property type="match status" value="1"/>
</dbReference>
<evidence type="ECO:0000256" key="3">
    <source>
        <dbReference type="PROSITE-ProRule" id="PRU10141"/>
    </source>
</evidence>
<keyword evidence="2 3" id="KW-0067">ATP-binding</keyword>
<dbReference type="SUPFAM" id="SSF56112">
    <property type="entry name" value="Protein kinase-like (PK-like)"/>
    <property type="match status" value="1"/>
</dbReference>
<dbReference type="PROSITE" id="PS00107">
    <property type="entry name" value="PROTEIN_KINASE_ATP"/>
    <property type="match status" value="1"/>
</dbReference>
<dbReference type="SMART" id="SM00220">
    <property type="entry name" value="S_TKc"/>
    <property type="match status" value="1"/>
</dbReference>
<evidence type="ECO:0000313" key="6">
    <source>
        <dbReference type="EMBL" id="CAK8696931.1"/>
    </source>
</evidence>
<dbReference type="PANTHER" id="PTHR44329:SF291">
    <property type="entry name" value="PROTEIN KINASE DOMAIN-CONTAINING PROTEIN"/>
    <property type="match status" value="1"/>
</dbReference>
<protein>
    <recommendedName>
        <fullName evidence="5">Protein kinase domain-containing protein</fullName>
    </recommendedName>
</protein>
<dbReference type="Proteomes" id="UP001642483">
    <property type="component" value="Unassembled WGS sequence"/>
</dbReference>
<accession>A0ABP0H121</accession>
<dbReference type="SUPFAM" id="SSF52047">
    <property type="entry name" value="RNI-like"/>
    <property type="match status" value="1"/>
</dbReference>
<sequence>MPSKPVLSHHASDFLTSWDDQDLLGEGAFAAVRKCNHTQLGTIVVKCFCIRGTPDQQKKATIRVEDEIKVLLQLEHCNIVQVIGTTKWGNCMGIIMEYVDGGSLDKFLFSEEVQDIPWPLRLRFLYEICYALAYLHHHDERKTFVHCDLKSENILLTERLKIKIADFGSTNIAIKSGASTSLSVTKKNQHTVIYTAPEFLDDPTMEKKPSMDVYSVGMIGYEIVTRLQVFHDAQNLAVLISVIISRGQKPNEKHLQNVEKSLMTKPNDNDIYKFFMDIVRQCWNFQPNERPEMQKVHPLIQKKLSSLKCVSLDYNFGQFKSQSNTSKSNSSMKIKLNEFTFPFLEGPKPEQSSIKETSHSKQPSIEKTEQLQQEIETLSLVPVNSNNVPMTKSQAENSRKESVENYFVQQLRKMQSEVSKRDHKFKILDLWKHVKELNDDHVIQKAAEYFPRVLDMSWVWLNSNQVSLLCFMLKQSPTHIHKLDLSWCTLGAADFRNISSAIKARKAQIGMLNIGYNDFKQVKVSEIASILPKITDWLSLSGYFSNEDVIVTDKKKAMQMALNNLRTSNPKVYVSFNTYMQARRAPRDDCTLQ</sequence>
<organism evidence="6 7">
    <name type="scientific">Clavelina lepadiformis</name>
    <name type="common">Light-bulb sea squirt</name>
    <name type="synonym">Ascidia lepadiformis</name>
    <dbReference type="NCBI Taxonomy" id="159417"/>
    <lineage>
        <taxon>Eukaryota</taxon>
        <taxon>Metazoa</taxon>
        <taxon>Chordata</taxon>
        <taxon>Tunicata</taxon>
        <taxon>Ascidiacea</taxon>
        <taxon>Aplousobranchia</taxon>
        <taxon>Clavelinidae</taxon>
        <taxon>Clavelina</taxon>
    </lineage>
</organism>
<feature type="region of interest" description="Disordered" evidence="4">
    <location>
        <begin position="345"/>
        <end position="364"/>
    </location>
</feature>
<keyword evidence="1 3" id="KW-0547">Nucleotide-binding</keyword>
<dbReference type="InterPro" id="IPR032675">
    <property type="entry name" value="LRR_dom_sf"/>
</dbReference>
<dbReference type="InterPro" id="IPR051681">
    <property type="entry name" value="Ser/Thr_Kinases-Pseudokinases"/>
</dbReference>
<evidence type="ECO:0000256" key="2">
    <source>
        <dbReference type="ARBA" id="ARBA00022840"/>
    </source>
</evidence>
<name>A0ABP0H121_CLALP</name>
<dbReference type="PANTHER" id="PTHR44329">
    <property type="entry name" value="SERINE/THREONINE-PROTEIN KINASE TNNI3K-RELATED"/>
    <property type="match status" value="1"/>
</dbReference>
<feature type="binding site" evidence="3">
    <location>
        <position position="46"/>
    </location>
    <ligand>
        <name>ATP</name>
        <dbReference type="ChEBI" id="CHEBI:30616"/>
    </ligand>
</feature>
<dbReference type="EMBL" id="CAWYQH010000163">
    <property type="protein sequence ID" value="CAK8696931.1"/>
    <property type="molecule type" value="Genomic_DNA"/>
</dbReference>
<dbReference type="InterPro" id="IPR011009">
    <property type="entry name" value="Kinase-like_dom_sf"/>
</dbReference>
<evidence type="ECO:0000256" key="4">
    <source>
        <dbReference type="SAM" id="MobiDB-lite"/>
    </source>
</evidence>
<dbReference type="Pfam" id="PF00069">
    <property type="entry name" value="Pkinase"/>
    <property type="match status" value="1"/>
</dbReference>
<feature type="domain" description="Protein kinase" evidence="5">
    <location>
        <begin position="18"/>
        <end position="300"/>
    </location>
</feature>
<reference evidence="6 7" key="1">
    <citation type="submission" date="2024-02" db="EMBL/GenBank/DDBJ databases">
        <authorList>
            <person name="Daric V."/>
            <person name="Darras S."/>
        </authorList>
    </citation>
    <scope>NUCLEOTIDE SEQUENCE [LARGE SCALE GENOMIC DNA]</scope>
</reference>
<dbReference type="PROSITE" id="PS00108">
    <property type="entry name" value="PROTEIN_KINASE_ST"/>
    <property type="match status" value="1"/>
</dbReference>
<dbReference type="InterPro" id="IPR008271">
    <property type="entry name" value="Ser/Thr_kinase_AS"/>
</dbReference>
<evidence type="ECO:0000313" key="7">
    <source>
        <dbReference type="Proteomes" id="UP001642483"/>
    </source>
</evidence>
<keyword evidence="7" id="KW-1185">Reference proteome</keyword>
<dbReference type="PROSITE" id="PS50011">
    <property type="entry name" value="PROTEIN_KINASE_DOM"/>
    <property type="match status" value="1"/>
</dbReference>
<gene>
    <name evidence="6" type="ORF">CVLEPA_LOCUS30228</name>
</gene>
<dbReference type="InterPro" id="IPR017441">
    <property type="entry name" value="Protein_kinase_ATP_BS"/>
</dbReference>